<dbReference type="Gene3D" id="2.60.120.10">
    <property type="entry name" value="Jelly Rolls"/>
    <property type="match status" value="1"/>
</dbReference>
<accession>A0ABR1H6S2</accession>
<proteinExistence type="predicted"/>
<comment type="caution">
    <text evidence="1">The sequence shown here is derived from an EMBL/GenBank/DDBJ whole genome shotgun (WGS) entry which is preliminary data.</text>
</comment>
<keyword evidence="2" id="KW-1185">Reference proteome</keyword>
<protein>
    <recommendedName>
        <fullName evidence="3">Cupin 2 conserved barrel domain-containing protein</fullName>
    </recommendedName>
</protein>
<reference evidence="1 2" key="1">
    <citation type="journal article" date="2025" name="Microbiol. Resour. Announc.">
        <title>Draft genome sequences for Neonectria magnoliae and Neonectria punicea, canker pathogens of Liriodendron tulipifera and Acer saccharum in West Virginia.</title>
        <authorList>
            <person name="Petronek H.M."/>
            <person name="Kasson M.T."/>
            <person name="Metheny A.M."/>
            <person name="Stauder C.M."/>
            <person name="Lovett B."/>
            <person name="Lynch S.C."/>
            <person name="Garnas J.R."/>
            <person name="Kasson L.R."/>
            <person name="Stajich J.E."/>
        </authorList>
    </citation>
    <scope>NUCLEOTIDE SEQUENCE [LARGE SCALE GENOMIC DNA]</scope>
    <source>
        <strain evidence="1 2">NRRL 64653</strain>
    </source>
</reference>
<evidence type="ECO:0008006" key="3">
    <source>
        <dbReference type="Google" id="ProtNLM"/>
    </source>
</evidence>
<evidence type="ECO:0000313" key="2">
    <source>
        <dbReference type="Proteomes" id="UP001498476"/>
    </source>
</evidence>
<sequence length="196" mass="21673">MSAERRWDKRRFQLEESTTLNGASRTIFIETMPPGTTVPPHFHTRFSETFDLISGSISVHNSTEPDLDALEASAQELEIGKQVTVKPGLFHKYLVGGDEPAVLRVIVTPGDADFERLLKIMNGLDADQELEKMGDSLVLMAVIMGLSDAHLIGPAKEILDGVQAEKKVEIEALREKLLSKYDTEEALQGLLVRSQS</sequence>
<gene>
    <name evidence="1" type="ORF">QQX98_005085</name>
</gene>
<organism evidence="1 2">
    <name type="scientific">Neonectria punicea</name>
    <dbReference type="NCBI Taxonomy" id="979145"/>
    <lineage>
        <taxon>Eukaryota</taxon>
        <taxon>Fungi</taxon>
        <taxon>Dikarya</taxon>
        <taxon>Ascomycota</taxon>
        <taxon>Pezizomycotina</taxon>
        <taxon>Sordariomycetes</taxon>
        <taxon>Hypocreomycetidae</taxon>
        <taxon>Hypocreales</taxon>
        <taxon>Nectriaceae</taxon>
        <taxon>Neonectria</taxon>
    </lineage>
</organism>
<dbReference type="EMBL" id="JAZAVJ010000066">
    <property type="protein sequence ID" value="KAK7416614.1"/>
    <property type="molecule type" value="Genomic_DNA"/>
</dbReference>
<dbReference type="InterPro" id="IPR014710">
    <property type="entry name" value="RmlC-like_jellyroll"/>
</dbReference>
<dbReference type="SUPFAM" id="SSF51182">
    <property type="entry name" value="RmlC-like cupins"/>
    <property type="match status" value="1"/>
</dbReference>
<dbReference type="Proteomes" id="UP001498476">
    <property type="component" value="Unassembled WGS sequence"/>
</dbReference>
<name>A0ABR1H6S2_9HYPO</name>
<dbReference type="InterPro" id="IPR011051">
    <property type="entry name" value="RmlC_Cupin_sf"/>
</dbReference>
<evidence type="ECO:0000313" key="1">
    <source>
        <dbReference type="EMBL" id="KAK7416614.1"/>
    </source>
</evidence>